<dbReference type="InterPro" id="IPR057567">
    <property type="entry name" value="TPR_TTI1_C"/>
</dbReference>
<evidence type="ECO:0000313" key="2">
    <source>
        <dbReference type="EMBL" id="VDN06549.1"/>
    </source>
</evidence>
<accession>A0A3P7N9V2</accession>
<dbReference type="Pfam" id="PF24181">
    <property type="entry name" value="TPR_TTI1_C"/>
    <property type="match status" value="1"/>
</dbReference>
<dbReference type="InterPro" id="IPR052587">
    <property type="entry name" value="TELO2-interacting_protein_1"/>
</dbReference>
<evidence type="ECO:0000259" key="1">
    <source>
        <dbReference type="Pfam" id="PF24181"/>
    </source>
</evidence>
<dbReference type="AlphaFoldDB" id="A0A3P7N9V2"/>
<evidence type="ECO:0000313" key="3">
    <source>
        <dbReference type="Proteomes" id="UP000276776"/>
    </source>
</evidence>
<protein>
    <recommendedName>
        <fullName evidence="1">TTI1 C-terminal TPR domain-containing protein</fullName>
    </recommendedName>
</protein>
<dbReference type="OrthoDB" id="5865642at2759"/>
<sequence>MFIHLNVPDFSVFQFTCLYSKLVGHEDHQVRHELLSLFYIVYKQCSNTIAPLIEDIMIDLIQILITDPYDVIGLLSRRVHNYLMLTMNEKYMDCLKYRLHMLSVKIPREATVKGDVEKCLKQLLGVLINMNSLRGSFLLVGETAELLIVALSSCLQLNIRRVSLNREVIEAADIFSLLDDLPLSLDTRKGTVAEIAIQLIKNEQAHANCISAIVANSERSETLSGCYHLAAYFLQAFSTTVMDSPEKFIDTLQVLVEQSVALLQKIDIHPSSRDDFIEDDNYEQCAESCLATILLSFCAAAFTCTPSIFVCQKLMIQSLFEIFKWTGSSYSVCAESAEYALKAAVLAAREVNISSLCLTYAKYLLPKVAICCRTYDNNLRAPCVLSSLLDHCDSCHLFDSANHAVQELLGVVDSGSQKWLILILKALLSFQKAVGIWFSDVKPEEVQFNQDNVDEKAVKPDFVESVNTVSKRTQHLLFCSHIRIRILVLKILDSCMKNLRHFPDDHLPMIHHNWPAILDCLVNEDFSLRVEAFKVLRTMCEISGSFCYRRIIPSVWPSVREFMICQGAKSVNAQRAYLYSSTYKYQEVVLENLGVIFRHIEPNEVDWKSVMMLASVYCDDAQPEKLKHAAESLLSLCEEELHENV</sequence>
<dbReference type="EMBL" id="UYYF01004708">
    <property type="protein sequence ID" value="VDN06549.1"/>
    <property type="molecule type" value="Genomic_DNA"/>
</dbReference>
<dbReference type="GO" id="GO:0005737">
    <property type="term" value="C:cytoplasm"/>
    <property type="evidence" value="ECO:0007669"/>
    <property type="project" value="TreeGrafter"/>
</dbReference>
<reference evidence="2 3" key="1">
    <citation type="submission" date="2018-11" db="EMBL/GenBank/DDBJ databases">
        <authorList>
            <consortium name="Pathogen Informatics"/>
        </authorList>
    </citation>
    <scope>NUCLEOTIDE SEQUENCE [LARGE SCALE GENOMIC DNA]</scope>
</reference>
<dbReference type="PANTHER" id="PTHR18460">
    <property type="entry name" value="TEL2 INTERACTING PROTEIN 1 TTI1 FAMILY MEMBER"/>
    <property type="match status" value="1"/>
</dbReference>
<dbReference type="Gene3D" id="1.25.10.10">
    <property type="entry name" value="Leucine-rich Repeat Variant"/>
    <property type="match status" value="1"/>
</dbReference>
<dbReference type="Proteomes" id="UP000276776">
    <property type="component" value="Unassembled WGS sequence"/>
</dbReference>
<dbReference type="PANTHER" id="PTHR18460:SF3">
    <property type="entry name" value="TELO2-INTERACTING PROTEIN 1 HOMOLOG"/>
    <property type="match status" value="1"/>
</dbReference>
<dbReference type="STRING" id="103827.A0A3P7N9V2"/>
<proteinExistence type="predicted"/>
<feature type="domain" description="TTI1 C-terminal TPR" evidence="1">
    <location>
        <begin position="442"/>
        <end position="634"/>
    </location>
</feature>
<organism evidence="2 3">
    <name type="scientific">Thelazia callipaeda</name>
    <name type="common">Oriental eyeworm</name>
    <name type="synonym">Parasitic nematode</name>
    <dbReference type="NCBI Taxonomy" id="103827"/>
    <lineage>
        <taxon>Eukaryota</taxon>
        <taxon>Metazoa</taxon>
        <taxon>Ecdysozoa</taxon>
        <taxon>Nematoda</taxon>
        <taxon>Chromadorea</taxon>
        <taxon>Rhabditida</taxon>
        <taxon>Spirurina</taxon>
        <taxon>Spiruromorpha</taxon>
        <taxon>Thelazioidea</taxon>
        <taxon>Thelaziidae</taxon>
        <taxon>Thelazia</taxon>
    </lineage>
</organism>
<name>A0A3P7N9V2_THECL</name>
<dbReference type="InterPro" id="IPR011989">
    <property type="entry name" value="ARM-like"/>
</dbReference>
<dbReference type="SUPFAM" id="SSF48371">
    <property type="entry name" value="ARM repeat"/>
    <property type="match status" value="2"/>
</dbReference>
<keyword evidence="3" id="KW-1185">Reference proteome</keyword>
<dbReference type="InterPro" id="IPR016024">
    <property type="entry name" value="ARM-type_fold"/>
</dbReference>
<gene>
    <name evidence="2" type="ORF">TCLT_LOCUS8955</name>
</gene>